<evidence type="ECO:0000256" key="1">
    <source>
        <dbReference type="ARBA" id="ARBA00004123"/>
    </source>
</evidence>
<protein>
    <recommendedName>
        <fullName evidence="3">HTH myb-type domain-containing protein</fullName>
    </recommendedName>
</protein>
<evidence type="ECO:0000313" key="4">
    <source>
        <dbReference type="EMBL" id="KAK4788361.1"/>
    </source>
</evidence>
<dbReference type="PROSITE" id="PS51294">
    <property type="entry name" value="HTH_MYB"/>
    <property type="match status" value="1"/>
</dbReference>
<dbReference type="InterPro" id="IPR017930">
    <property type="entry name" value="Myb_dom"/>
</dbReference>
<dbReference type="Gene3D" id="1.10.10.60">
    <property type="entry name" value="Homeodomain-like"/>
    <property type="match status" value="1"/>
</dbReference>
<evidence type="ECO:0000256" key="2">
    <source>
        <dbReference type="ARBA" id="ARBA00023242"/>
    </source>
</evidence>
<comment type="subcellular location">
    <subcellularLocation>
        <location evidence="1">Nucleus</location>
    </subcellularLocation>
</comment>
<name>A0AAN7M160_TRANT</name>
<evidence type="ECO:0000259" key="3">
    <source>
        <dbReference type="PROSITE" id="PS51294"/>
    </source>
</evidence>
<gene>
    <name evidence="4" type="ORF">SAY86_019680</name>
</gene>
<dbReference type="AlphaFoldDB" id="A0AAN7M160"/>
<keyword evidence="2" id="KW-0539">Nucleus</keyword>
<evidence type="ECO:0000313" key="5">
    <source>
        <dbReference type="Proteomes" id="UP001346149"/>
    </source>
</evidence>
<keyword evidence="5" id="KW-1185">Reference proteome</keyword>
<accession>A0AAN7M160</accession>
<dbReference type="Proteomes" id="UP001346149">
    <property type="component" value="Unassembled WGS sequence"/>
</dbReference>
<dbReference type="GO" id="GO:0005634">
    <property type="term" value="C:nucleus"/>
    <property type="evidence" value="ECO:0007669"/>
    <property type="project" value="UniProtKB-SubCell"/>
</dbReference>
<reference evidence="4 5" key="1">
    <citation type="journal article" date="2023" name="Hortic Res">
        <title>Pangenome of water caltrop reveals structural variations and asymmetric subgenome divergence after allopolyploidization.</title>
        <authorList>
            <person name="Zhang X."/>
            <person name="Chen Y."/>
            <person name="Wang L."/>
            <person name="Yuan Y."/>
            <person name="Fang M."/>
            <person name="Shi L."/>
            <person name="Lu R."/>
            <person name="Comes H.P."/>
            <person name="Ma Y."/>
            <person name="Chen Y."/>
            <person name="Huang G."/>
            <person name="Zhou Y."/>
            <person name="Zheng Z."/>
            <person name="Qiu Y."/>
        </authorList>
    </citation>
    <scope>NUCLEOTIDE SEQUENCE [LARGE SCALE GENOMIC DNA]</scope>
    <source>
        <strain evidence="4">F231</strain>
    </source>
</reference>
<dbReference type="InterPro" id="IPR009057">
    <property type="entry name" value="Homeodomain-like_sf"/>
</dbReference>
<dbReference type="EMBL" id="JAXQNO010000011">
    <property type="protein sequence ID" value="KAK4788361.1"/>
    <property type="molecule type" value="Genomic_DNA"/>
</dbReference>
<dbReference type="PANTHER" id="PTHR44042">
    <property type="entry name" value="DUPLICATED HOMEODOMAIN-LIKE SUPERFAMILY PROTEIN-RELATED"/>
    <property type="match status" value="1"/>
</dbReference>
<feature type="domain" description="HTH myb-type" evidence="3">
    <location>
        <begin position="80"/>
        <end position="102"/>
    </location>
</feature>
<proteinExistence type="predicted"/>
<dbReference type="PANTHER" id="PTHR44042:SF67">
    <property type="entry name" value="MYB-LIKE PROTEIN I"/>
    <property type="match status" value="1"/>
</dbReference>
<dbReference type="SUPFAM" id="SSF46689">
    <property type="entry name" value="Homeodomain-like"/>
    <property type="match status" value="1"/>
</dbReference>
<comment type="caution">
    <text evidence="4">The sequence shown here is derived from an EMBL/GenBank/DDBJ whole genome shotgun (WGS) entry which is preliminary data.</text>
</comment>
<organism evidence="4 5">
    <name type="scientific">Trapa natans</name>
    <name type="common">Water chestnut</name>
    <dbReference type="NCBI Taxonomy" id="22666"/>
    <lineage>
        <taxon>Eukaryota</taxon>
        <taxon>Viridiplantae</taxon>
        <taxon>Streptophyta</taxon>
        <taxon>Embryophyta</taxon>
        <taxon>Tracheophyta</taxon>
        <taxon>Spermatophyta</taxon>
        <taxon>Magnoliopsida</taxon>
        <taxon>eudicotyledons</taxon>
        <taxon>Gunneridae</taxon>
        <taxon>Pentapetalae</taxon>
        <taxon>rosids</taxon>
        <taxon>malvids</taxon>
        <taxon>Myrtales</taxon>
        <taxon>Lythraceae</taxon>
        <taxon>Trapa</taxon>
    </lineage>
</organism>
<sequence>MSELAQTYRSDKALSAAVEAKIRDPRIGRRFRRKASERGRKAQTYPPRCFPRHFLLPVSRNFEFGLSQIGWGKWKEMSNKYVKTRSPAQITSHAQKYLKRQQKKQRQCVMGTKMPQPQPAADVNSEAATPLDYHVDPHVIHDNAITGITAEPLAGGQLPGSSQGSEQLQGTVAAVQAEPHREGDLQLPQWVDELLITWVQNEMIRMGDGPWEMTTASTHDTPTV</sequence>